<dbReference type="AlphaFoldDB" id="A0A0U5JZE6"/>
<name>A0A0U5JZE6_LIMRT</name>
<organism evidence="1 2">
    <name type="scientific">Limosilactobacillus reuteri</name>
    <name type="common">Lactobacillus reuteri</name>
    <dbReference type="NCBI Taxonomy" id="1598"/>
    <lineage>
        <taxon>Bacteria</taxon>
        <taxon>Bacillati</taxon>
        <taxon>Bacillota</taxon>
        <taxon>Bacilli</taxon>
        <taxon>Lactobacillales</taxon>
        <taxon>Lactobacillaceae</taxon>
        <taxon>Limosilactobacillus</taxon>
    </lineage>
</organism>
<evidence type="ECO:0000313" key="1">
    <source>
        <dbReference type="EMBL" id="CUR41279.1"/>
    </source>
</evidence>
<reference evidence="2" key="1">
    <citation type="submission" date="2015-10" db="EMBL/GenBank/DDBJ databases">
        <authorList>
            <person name="Crossman L.C."/>
        </authorList>
    </citation>
    <scope>NUCLEOTIDE SEQUENCE [LARGE SCALE GENOMIC DNA]</scope>
    <source>
        <strain evidence="2">20-2</strain>
    </source>
</reference>
<dbReference type="RefSeq" id="WP_102816488.1">
    <property type="nucleotide sequence ID" value="NZ_LN887619.1"/>
</dbReference>
<evidence type="ECO:0000313" key="2">
    <source>
        <dbReference type="Proteomes" id="UP000235484"/>
    </source>
</evidence>
<sequence length="114" mass="13120">MIQAAIVNDEFLHRVQKSKVIVIDKRDNYFDEQGNRQDTPLNMVFRCMAIDPEISKIKFSVKTKINDIKIGDIVRVSIEKASVYALTNRDVQKNTMVPIRISLKGQLTRVVDDQ</sequence>
<protein>
    <submittedName>
        <fullName evidence="1">Uncharacterized protein</fullName>
    </submittedName>
</protein>
<accession>A0A0U5JZE6</accession>
<proteinExistence type="predicted"/>
<gene>
    <name evidence="1" type="ORF">LRLP16767_LR202_01341</name>
</gene>
<dbReference type="EMBL" id="LN887619">
    <property type="protein sequence ID" value="CUR41279.1"/>
    <property type="molecule type" value="Genomic_DNA"/>
</dbReference>
<dbReference type="Proteomes" id="UP000235484">
    <property type="component" value="Unassembled WGS sequence"/>
</dbReference>